<sequence>MKYLFLLLLTALIGCQSSSDREVAQEVTIKAPAPAPRAPRVDETFMNERHVSAWRAEIAVAIEEDASTVHPRDMWRYTSEFRIGGNGPDPYIGDPDVWSPTWTPFDHQATTDADVTQTIEEAKRLEMIDQKWPSAQIYAQLGDMASANRCAKKLFDEGSYKASAMVAVLTGDEAMMKASTTKMIELDWTTKTVEVIQYAVEMDKPSDARFIAEVHGWELSNVLSGNELRRMALAGDDEMLVFLIENGLKVWESGDTWAIRDHTGVVADIAILGKTNTVKAREYAGRFLRIPQANVFIWDHCGEGCYLQPVRGSLELYQLVKSDAVLRELYFSHIRQWFVDTFPAEARVDAGDPVTLGAPEFLRGFGLDMWGRDGGYRPSNLLFTYLWQVRQSGDPELKAFWVKMIDALPTATSDDGSFAFEREFGRYVLGLPFNASNTNLNGGEQIALATLQGRPAPDMSGVWTMWGINPPLGYEIEQMSWLFQFLVRGSTSSAREQEIMAELEPIEGFSFQLQLVNQFGSALEAHYGTNYRVEGRLKSAGNAVRLNQSAQAQRVDLGLPPIDLYPDTEAELTELLAPSLELMAQKLPARHARFTKGDITP</sequence>
<name>A0A2M8LI57_9BACT</name>
<dbReference type="Proteomes" id="UP000231436">
    <property type="component" value="Unassembled WGS sequence"/>
</dbReference>
<reference evidence="2" key="1">
    <citation type="submission" date="2017-09" db="EMBL/GenBank/DDBJ databases">
        <title>Depth-based differentiation of microbial function through sediment-hosted aquifers and enrichment of novel symbionts in the deep terrestrial subsurface.</title>
        <authorList>
            <person name="Probst A.J."/>
            <person name="Ladd B."/>
            <person name="Jarett J.K."/>
            <person name="Geller-Mcgrath D.E."/>
            <person name="Sieber C.M.K."/>
            <person name="Emerson J.B."/>
            <person name="Anantharaman K."/>
            <person name="Thomas B.C."/>
            <person name="Malmstrom R."/>
            <person name="Stieglmeier M."/>
            <person name="Klingl A."/>
            <person name="Woyke T."/>
            <person name="Ryan C.M."/>
            <person name="Banfield J.F."/>
        </authorList>
    </citation>
    <scope>NUCLEOTIDE SEQUENCE [LARGE SCALE GENOMIC DNA]</scope>
</reference>
<organism evidence="1 2">
    <name type="scientific">Candidatus Uhrbacteria bacterium CG10_big_fil_rev_8_21_14_0_10_48_16</name>
    <dbReference type="NCBI Taxonomy" id="1975038"/>
    <lineage>
        <taxon>Bacteria</taxon>
        <taxon>Candidatus Uhriibacteriota</taxon>
    </lineage>
</organism>
<dbReference type="PROSITE" id="PS51257">
    <property type="entry name" value="PROKAR_LIPOPROTEIN"/>
    <property type="match status" value="1"/>
</dbReference>
<dbReference type="AlphaFoldDB" id="A0A2M8LI57"/>
<gene>
    <name evidence="1" type="ORF">COV05_00700</name>
</gene>
<comment type="caution">
    <text evidence="1">The sequence shown here is derived from an EMBL/GenBank/DDBJ whole genome shotgun (WGS) entry which is preliminary data.</text>
</comment>
<proteinExistence type="predicted"/>
<evidence type="ECO:0000313" key="1">
    <source>
        <dbReference type="EMBL" id="PJE77114.1"/>
    </source>
</evidence>
<protein>
    <submittedName>
        <fullName evidence="1">Uncharacterized protein</fullName>
    </submittedName>
</protein>
<evidence type="ECO:0000313" key="2">
    <source>
        <dbReference type="Proteomes" id="UP000231436"/>
    </source>
</evidence>
<accession>A0A2M8LI57</accession>
<dbReference type="EMBL" id="PFEU01000006">
    <property type="protein sequence ID" value="PJE77114.1"/>
    <property type="molecule type" value="Genomic_DNA"/>
</dbReference>